<protein>
    <submittedName>
        <fullName evidence="1">ROK family protein</fullName>
    </submittedName>
</protein>
<evidence type="ECO:0000313" key="2">
    <source>
        <dbReference type="Proteomes" id="UP000268973"/>
    </source>
</evidence>
<dbReference type="InterPro" id="IPR043129">
    <property type="entry name" value="ATPase_NBD"/>
</dbReference>
<dbReference type="PANTHER" id="PTHR18964">
    <property type="entry name" value="ROK (REPRESSOR, ORF, KINASE) FAMILY"/>
    <property type="match status" value="1"/>
</dbReference>
<gene>
    <name evidence="1" type="ORF">EJ063_04330</name>
</gene>
<dbReference type="RefSeq" id="WP_126572771.1">
    <property type="nucleotide sequence ID" value="NZ_RXZH01000001.1"/>
</dbReference>
<dbReference type="NCBIfam" id="NF003461">
    <property type="entry name" value="PRK05082.1"/>
    <property type="match status" value="1"/>
</dbReference>
<dbReference type="AlphaFoldDB" id="A0A3S0MMK4"/>
<organism evidence="1 2">
    <name type="scientific">Vibrio aquaticus</name>
    <dbReference type="NCBI Taxonomy" id="2496559"/>
    <lineage>
        <taxon>Bacteria</taxon>
        <taxon>Pseudomonadati</taxon>
        <taxon>Pseudomonadota</taxon>
        <taxon>Gammaproteobacteria</taxon>
        <taxon>Vibrionales</taxon>
        <taxon>Vibrionaceae</taxon>
        <taxon>Vibrio</taxon>
    </lineage>
</organism>
<dbReference type="Proteomes" id="UP000268973">
    <property type="component" value="Unassembled WGS sequence"/>
</dbReference>
<keyword evidence="2" id="KW-1185">Reference proteome</keyword>
<comment type="caution">
    <text evidence="1">The sequence shown here is derived from an EMBL/GenBank/DDBJ whole genome shotgun (WGS) entry which is preliminary data.</text>
</comment>
<proteinExistence type="predicted"/>
<dbReference type="GO" id="GO:0019262">
    <property type="term" value="P:N-acetylneuraminate catabolic process"/>
    <property type="evidence" value="ECO:0007669"/>
    <property type="project" value="TreeGrafter"/>
</dbReference>
<evidence type="ECO:0000313" key="1">
    <source>
        <dbReference type="EMBL" id="RTZ18024.1"/>
    </source>
</evidence>
<dbReference type="PANTHER" id="PTHR18964:SF169">
    <property type="entry name" value="N-ACETYLMANNOSAMINE KINASE"/>
    <property type="match status" value="1"/>
</dbReference>
<dbReference type="GO" id="GO:0009384">
    <property type="term" value="F:N-acylmannosamine kinase activity"/>
    <property type="evidence" value="ECO:0007669"/>
    <property type="project" value="TreeGrafter"/>
</dbReference>
<accession>A0A3S0MMK4</accession>
<dbReference type="EMBL" id="RXZH01000001">
    <property type="protein sequence ID" value="RTZ18024.1"/>
    <property type="molecule type" value="Genomic_DNA"/>
</dbReference>
<dbReference type="SUPFAM" id="SSF53067">
    <property type="entry name" value="Actin-like ATPase domain"/>
    <property type="match status" value="1"/>
</dbReference>
<dbReference type="Pfam" id="PF00480">
    <property type="entry name" value="ROK"/>
    <property type="match status" value="1"/>
</dbReference>
<reference evidence="1 2" key="1">
    <citation type="submission" date="2018-12" db="EMBL/GenBank/DDBJ databases">
        <title>Vibrio sp. isolated from China Sea.</title>
        <authorList>
            <person name="Li Y."/>
        </authorList>
    </citation>
    <scope>NUCLEOTIDE SEQUENCE [LARGE SCALE GENOMIC DNA]</scope>
    <source>
        <strain evidence="1 2">BEI207</strain>
    </source>
</reference>
<dbReference type="InterPro" id="IPR000600">
    <property type="entry name" value="ROK"/>
</dbReference>
<dbReference type="OrthoDB" id="8772678at2"/>
<dbReference type="Gene3D" id="3.30.420.40">
    <property type="match status" value="2"/>
</dbReference>
<sequence length="288" mass="30812">MSNVLSIDIGGTKVAIGYVSDGKLKESIRISTPKINDVETFVDCLLKVKPNWIKQSDMIGISTTGFVKEQSITAINPDTLRFPHPFPLQRVIHQKSQLPTIMINDAQAAAWYEYSFIDNVKNMAYLTVSTGVGGGIIINGKLVEGIAGHVGHTKVSDIIRCGCGRTGCVEAIASGTAVLKRANEEIDPDITNVELFKLAETDSRAYSIINHSAKAIAALCANLKVSLNLEAIVIGGGIGLAENYLNLVKAHIKSKPDFAQIDIMPANGGHNSCLLGAAYLAAHTLKDK</sequence>
<name>A0A3S0MMK4_9VIBR</name>